<dbReference type="PROSITE" id="PS00639">
    <property type="entry name" value="THIOL_PROTEASE_HIS"/>
    <property type="match status" value="1"/>
</dbReference>
<sequence length="732" mass="79420">MKTGWIVLGFFILLLLAGIVMAVDCPANCYCLTEKEAKAKNMVPCEEKMLTCGKTKAGEILYCFRSNISAIGTLSGTLLTTYTKITTTPTPTPTTTQTVVPCPTNCKCLTIDEAKAKNMQLCTKEMVSCGQTKTGAPLYCFKERESVPQVTPVSPSPTPTLSLTVPTMEMLYVTPTPTQSISLYNEGLVVGTVIGGDSDGDGISNLRDVCPEVPDPDQRDTDGDGIGDLCDDCSPMLTSGDAFCCDETGMPYGYTCLGLSRYSMEEGKDVYYWEEQYDLVDNTGCGCGDSDEGIDPFTEGWVYIEECETETVYRGGTTGSLPYQIGSCSCSRAGEDHCSADGRTLIEYICTEDGVQEVEIPCAGGCSGGVCSCADTDGGVNYFETGTTGGNTDQCIDGNRLREYSCGYDESRGFYTESEEYTCPAGCRDGACICEDTDGGTNYEVAGCIGTACDTCEDDRWLKEYQIEDPTSTRPCNYRSYRHECEGLCVDGACQPPSCSDGIQNQGEEDVDCGGPCPSCSICSDVKSGAVALPEQFDWRDYRGVNWVTDIRDQGSCGSCWAHAALAAMEAVYNIETGANHGSDLAEQYFVSDCCRWEGDCDGGYASRVLYNAKQQEGVTEESYYPYTARNSRCSPRGGWEEHTWEIDDYDRVDPLFRDNDISDIKTEIICKGPVASCGGGHCVLLIGWDESTDEWIIKNSWGDDYGSGGFGRISYDDSWADSVWSVDGVSR</sequence>
<accession>A0A2V2N3Q5</accession>
<comment type="caution">
    <text evidence="3">The sequence shown here is derived from an EMBL/GenBank/DDBJ whole genome shotgun (WGS) entry which is preliminary data.</text>
</comment>
<organism evidence="3 4">
    <name type="scientific">Methanospirillum stamsii</name>
    <dbReference type="NCBI Taxonomy" id="1277351"/>
    <lineage>
        <taxon>Archaea</taxon>
        <taxon>Methanobacteriati</taxon>
        <taxon>Methanobacteriota</taxon>
        <taxon>Stenosarchaea group</taxon>
        <taxon>Methanomicrobia</taxon>
        <taxon>Methanomicrobiales</taxon>
        <taxon>Methanospirillaceae</taxon>
        <taxon>Methanospirillum</taxon>
    </lineage>
</organism>
<dbReference type="GO" id="GO:0008234">
    <property type="term" value="F:cysteine-type peptidase activity"/>
    <property type="evidence" value="ECO:0007669"/>
    <property type="project" value="InterPro"/>
</dbReference>
<reference evidence="3 4" key="1">
    <citation type="submission" date="2018-05" db="EMBL/GenBank/DDBJ databases">
        <title>Draft genome of Methanospirillum stamsii Pt1.</title>
        <authorList>
            <person name="Dueholm M.S."/>
            <person name="Nielsen P.H."/>
            <person name="Bakmann L.F."/>
            <person name="Otzen D.E."/>
        </authorList>
    </citation>
    <scope>NUCLEOTIDE SEQUENCE [LARGE SCALE GENOMIC DNA]</scope>
    <source>
        <strain evidence="3 4">Pt1</strain>
    </source>
</reference>
<dbReference type="Proteomes" id="UP000245934">
    <property type="component" value="Unassembled WGS sequence"/>
</dbReference>
<dbReference type="SUPFAM" id="SSF54001">
    <property type="entry name" value="Cysteine proteinases"/>
    <property type="match status" value="1"/>
</dbReference>
<evidence type="ECO:0000313" key="4">
    <source>
        <dbReference type="Proteomes" id="UP000245934"/>
    </source>
</evidence>
<keyword evidence="4" id="KW-1185">Reference proteome</keyword>
<dbReference type="PRINTS" id="PR00705">
    <property type="entry name" value="PAPAIN"/>
</dbReference>
<dbReference type="Pfam" id="PF00112">
    <property type="entry name" value="Peptidase_C1"/>
    <property type="match status" value="2"/>
</dbReference>
<dbReference type="InterPro" id="IPR038765">
    <property type="entry name" value="Papain-like_cys_pep_sf"/>
</dbReference>
<dbReference type="AlphaFoldDB" id="A0A2V2N3Q5"/>
<dbReference type="GeneID" id="97608377"/>
<dbReference type="SUPFAM" id="SSF103647">
    <property type="entry name" value="TSP type-3 repeat"/>
    <property type="match status" value="1"/>
</dbReference>
<evidence type="ECO:0000259" key="2">
    <source>
        <dbReference type="SMART" id="SM00645"/>
    </source>
</evidence>
<dbReference type="InterPro" id="IPR028974">
    <property type="entry name" value="TSP_type-3_rpt"/>
</dbReference>
<dbReference type="RefSeq" id="WP_109942302.1">
    <property type="nucleotide sequence ID" value="NZ_CP176366.1"/>
</dbReference>
<feature type="domain" description="Peptidase C1A papain C-terminal" evidence="2">
    <location>
        <begin position="533"/>
        <end position="728"/>
    </location>
</feature>
<dbReference type="InterPro" id="IPR000668">
    <property type="entry name" value="Peptidase_C1A_C"/>
</dbReference>
<dbReference type="Gene3D" id="3.90.70.10">
    <property type="entry name" value="Cysteine proteinases"/>
    <property type="match status" value="1"/>
</dbReference>
<dbReference type="InterPro" id="IPR000169">
    <property type="entry name" value="Pept_cys_AS"/>
</dbReference>
<dbReference type="OrthoDB" id="137612at2157"/>
<dbReference type="GO" id="GO:0006508">
    <property type="term" value="P:proteolysis"/>
    <property type="evidence" value="ECO:0007669"/>
    <property type="project" value="InterPro"/>
</dbReference>
<dbReference type="EMBL" id="QGMZ01000051">
    <property type="protein sequence ID" value="PWR69883.1"/>
    <property type="molecule type" value="Genomic_DNA"/>
</dbReference>
<evidence type="ECO:0000256" key="1">
    <source>
        <dbReference type="ARBA" id="ARBA00008455"/>
    </source>
</evidence>
<dbReference type="PANTHER" id="PTHR12411">
    <property type="entry name" value="CYSTEINE PROTEASE FAMILY C1-RELATED"/>
    <property type="match status" value="1"/>
</dbReference>
<dbReference type="PROSITE" id="PS00139">
    <property type="entry name" value="THIOL_PROTEASE_CYS"/>
    <property type="match status" value="1"/>
</dbReference>
<dbReference type="InterPro" id="IPR025660">
    <property type="entry name" value="Pept_his_AS"/>
</dbReference>
<dbReference type="GO" id="GO:0005509">
    <property type="term" value="F:calcium ion binding"/>
    <property type="evidence" value="ECO:0007669"/>
    <property type="project" value="InterPro"/>
</dbReference>
<protein>
    <recommendedName>
        <fullName evidence="2">Peptidase C1A papain C-terminal domain-containing protein</fullName>
    </recommendedName>
</protein>
<proteinExistence type="inferred from homology"/>
<name>A0A2V2N3Q5_9EURY</name>
<dbReference type="InterPro" id="IPR013128">
    <property type="entry name" value="Peptidase_C1A"/>
</dbReference>
<dbReference type="Gene3D" id="4.10.1080.10">
    <property type="entry name" value="TSP type-3 repeat"/>
    <property type="match status" value="1"/>
</dbReference>
<evidence type="ECO:0000313" key="3">
    <source>
        <dbReference type="EMBL" id="PWR69883.1"/>
    </source>
</evidence>
<comment type="similarity">
    <text evidence="1">Belongs to the peptidase C1 family.</text>
</comment>
<dbReference type="SMART" id="SM00645">
    <property type="entry name" value="Pept_C1"/>
    <property type="match status" value="1"/>
</dbReference>
<gene>
    <name evidence="3" type="ORF">DLD82_16860</name>
</gene>